<evidence type="ECO:0000313" key="1">
    <source>
        <dbReference type="EMBL" id="PSN82770.1"/>
    </source>
</evidence>
<dbReference type="AlphaFoldDB" id="A0A2R6A8Q7"/>
<protein>
    <submittedName>
        <fullName evidence="1">Uncharacterized protein</fullName>
    </submittedName>
</protein>
<accession>A0A2R6A8Q7</accession>
<name>A0A2R6A8Q7_9ARCH</name>
<dbReference type="EMBL" id="NEXE01000340">
    <property type="protein sequence ID" value="PSN82770.1"/>
    <property type="molecule type" value="Genomic_DNA"/>
</dbReference>
<organism evidence="1 2">
    <name type="scientific">Candidatus Marsarchaeota G2 archaeon OSP_D</name>
    <dbReference type="NCBI Taxonomy" id="1978157"/>
    <lineage>
        <taxon>Archaea</taxon>
        <taxon>Candidatus Marsarchaeota</taxon>
        <taxon>Candidatus Marsarchaeota group 2</taxon>
    </lineage>
</organism>
<dbReference type="Proteomes" id="UP000240322">
    <property type="component" value="Unassembled WGS sequence"/>
</dbReference>
<evidence type="ECO:0000313" key="2">
    <source>
        <dbReference type="Proteomes" id="UP000240322"/>
    </source>
</evidence>
<comment type="caution">
    <text evidence="1">The sequence shown here is derived from an EMBL/GenBank/DDBJ whole genome shotgun (WGS) entry which is preliminary data.</text>
</comment>
<gene>
    <name evidence="1" type="ORF">B9Q03_13930</name>
</gene>
<sequence>MGLEITGEDVPRDLALIHCYRRDLTAVSYEQYELGAGATLTLIPGISNVTATVESDGLQAWPLSAVSVCGGLYRFMKYTYGCVSGCMP</sequence>
<proteinExistence type="predicted"/>
<reference evidence="1 2" key="1">
    <citation type="submission" date="2017-04" db="EMBL/GenBank/DDBJ databases">
        <title>Novel microbial lineages endemic to geothermal iron-oxide mats fill important gaps in the evolutionary history of Archaea.</title>
        <authorList>
            <person name="Jay Z.J."/>
            <person name="Beam J.P."/>
            <person name="Dlakic M."/>
            <person name="Rusch D.B."/>
            <person name="Kozubal M.A."/>
            <person name="Inskeep W.P."/>
        </authorList>
    </citation>
    <scope>NUCLEOTIDE SEQUENCE [LARGE SCALE GENOMIC DNA]</scope>
    <source>
        <strain evidence="1">OSP_D</strain>
    </source>
</reference>